<reference evidence="3 4" key="1">
    <citation type="submission" date="2016-11" db="EMBL/GenBank/DDBJ databases">
        <authorList>
            <person name="Jaros S."/>
            <person name="Januszkiewicz K."/>
            <person name="Wedrychowicz H."/>
        </authorList>
    </citation>
    <scope>NUCLEOTIDE SEQUENCE [LARGE SCALE GENOMIC DNA]</scope>
    <source>
        <strain evidence="3 4">DSM 16112</strain>
    </source>
</reference>
<keyword evidence="2" id="KW-0472">Membrane</keyword>
<dbReference type="InterPro" id="IPR035439">
    <property type="entry name" value="UPF0145_dom_sf"/>
</dbReference>
<dbReference type="Proteomes" id="UP000184327">
    <property type="component" value="Unassembled WGS sequence"/>
</dbReference>
<name>A0A1M5CSC6_9BURK</name>
<evidence type="ECO:0000313" key="3">
    <source>
        <dbReference type="EMBL" id="SHF57614.1"/>
    </source>
</evidence>
<dbReference type="EMBL" id="FQUZ01000029">
    <property type="protein sequence ID" value="SHF57614.1"/>
    <property type="molecule type" value="Genomic_DNA"/>
</dbReference>
<comment type="similarity">
    <text evidence="1">Belongs to the UPF0145 family.</text>
</comment>
<dbReference type="PANTHER" id="PTHR34068:SF2">
    <property type="entry name" value="UPF0145 PROTEIN SCO3412"/>
    <property type="match status" value="1"/>
</dbReference>
<proteinExistence type="inferred from homology"/>
<dbReference type="SUPFAM" id="SSF117782">
    <property type="entry name" value="YbjQ-like"/>
    <property type="match status" value="1"/>
</dbReference>
<dbReference type="PANTHER" id="PTHR34068">
    <property type="entry name" value="UPF0145 PROTEIN YBJQ"/>
    <property type="match status" value="1"/>
</dbReference>
<protein>
    <submittedName>
        <fullName evidence="3">Uncharacterized conserved protein YbjQ, UPF0145 family</fullName>
    </submittedName>
</protein>
<gene>
    <name evidence="3" type="ORF">SAMN02745117_02222</name>
</gene>
<dbReference type="Pfam" id="PF01906">
    <property type="entry name" value="YbjQ_1"/>
    <property type="match status" value="1"/>
</dbReference>
<dbReference type="AlphaFoldDB" id="A0A1M5CSC6"/>
<organism evidence="3 4">
    <name type="scientific">Lampropedia hyalina DSM 16112</name>
    <dbReference type="NCBI Taxonomy" id="1122156"/>
    <lineage>
        <taxon>Bacteria</taxon>
        <taxon>Pseudomonadati</taxon>
        <taxon>Pseudomonadota</taxon>
        <taxon>Betaproteobacteria</taxon>
        <taxon>Burkholderiales</taxon>
        <taxon>Comamonadaceae</taxon>
        <taxon>Lampropedia</taxon>
    </lineage>
</organism>
<evidence type="ECO:0000313" key="4">
    <source>
        <dbReference type="Proteomes" id="UP000184327"/>
    </source>
</evidence>
<accession>A0A1M5CSC6</accession>
<evidence type="ECO:0000256" key="2">
    <source>
        <dbReference type="SAM" id="Phobius"/>
    </source>
</evidence>
<keyword evidence="2" id="KW-1133">Transmembrane helix</keyword>
<sequence>MEWLFQIGLFLVMLLAGLVIGTLLERRHYRSIVQREKAFRHIKVFNEKRTPIELAGQPFYLVQGSVVVSSDYFKTVAAGLKSLFGGRLTSLESLLDRGRREAILRMKEQAHRKGANVIFAVRLETATLHEQNGRGIACAEVLAYGTAWKVPRKSRPAEQP</sequence>
<keyword evidence="4" id="KW-1185">Reference proteome</keyword>
<feature type="transmembrane region" description="Helical" evidence="2">
    <location>
        <begin position="6"/>
        <end position="24"/>
    </location>
</feature>
<dbReference type="STRING" id="1122156.SAMN02745117_02222"/>
<dbReference type="Gene3D" id="3.30.110.70">
    <property type="entry name" value="Hypothetical protein apc22750. Chain B"/>
    <property type="match status" value="1"/>
</dbReference>
<evidence type="ECO:0000256" key="1">
    <source>
        <dbReference type="ARBA" id="ARBA00010751"/>
    </source>
</evidence>
<dbReference type="RefSeq" id="WP_073356748.1">
    <property type="nucleotide sequence ID" value="NZ_FQUZ01000029.1"/>
</dbReference>
<dbReference type="InterPro" id="IPR002765">
    <property type="entry name" value="UPF0145_YbjQ-like"/>
</dbReference>
<keyword evidence="2" id="KW-0812">Transmembrane</keyword>